<evidence type="ECO:0000256" key="1">
    <source>
        <dbReference type="ARBA" id="ARBA00009981"/>
    </source>
</evidence>
<dbReference type="Gene3D" id="3.40.1620.10">
    <property type="entry name" value="YefM-like domain"/>
    <property type="match status" value="1"/>
</dbReference>
<dbReference type="EMBL" id="JADJZA010000010">
    <property type="protein sequence ID" value="MBK9298718.1"/>
    <property type="molecule type" value="Genomic_DNA"/>
</dbReference>
<dbReference type="InterPro" id="IPR051416">
    <property type="entry name" value="phD-YefM_TA_antitoxins"/>
</dbReference>
<organism evidence="3 4">
    <name type="scientific">Candidatus Neomicrothrix subdominans</name>
    <dbReference type="NCBI Taxonomy" id="2954438"/>
    <lineage>
        <taxon>Bacteria</taxon>
        <taxon>Bacillati</taxon>
        <taxon>Actinomycetota</taxon>
        <taxon>Acidimicrobiia</taxon>
        <taxon>Acidimicrobiales</taxon>
        <taxon>Microthrixaceae</taxon>
        <taxon>Candidatus Neomicrothrix</taxon>
    </lineage>
</organism>
<dbReference type="SUPFAM" id="SSF143120">
    <property type="entry name" value="YefM-like"/>
    <property type="match status" value="1"/>
</dbReference>
<accession>A0A936NG15</accession>
<dbReference type="Proteomes" id="UP000727993">
    <property type="component" value="Unassembled WGS sequence"/>
</dbReference>
<dbReference type="Pfam" id="PF02604">
    <property type="entry name" value="PhdYeFM_antitox"/>
    <property type="match status" value="1"/>
</dbReference>
<dbReference type="InterPro" id="IPR006442">
    <property type="entry name" value="Antitoxin_Phd/YefM"/>
</dbReference>
<proteinExistence type="inferred from homology"/>
<sequence length="91" mass="10151">MEQVGVRELRQNLSVYLRQIQDDQRPLEVTDRGRPVAVLTPLSPAADEYAALQAAGRLRPAAASWSTYSMHTNEITTEGSDALEALREERL</sequence>
<comment type="similarity">
    <text evidence="1 2">Belongs to the phD/YefM antitoxin family.</text>
</comment>
<protein>
    <recommendedName>
        <fullName evidence="2">Antitoxin</fullName>
    </recommendedName>
</protein>
<reference evidence="3 4" key="1">
    <citation type="submission" date="2020-10" db="EMBL/GenBank/DDBJ databases">
        <title>Connecting structure to function with the recovery of over 1000 high-quality activated sludge metagenome-assembled genomes encoding full-length rRNA genes using long-read sequencing.</title>
        <authorList>
            <person name="Singleton C.M."/>
            <person name="Petriglieri F."/>
            <person name="Kristensen J.M."/>
            <person name="Kirkegaard R.H."/>
            <person name="Michaelsen T.Y."/>
            <person name="Andersen M.H."/>
            <person name="Karst S.M."/>
            <person name="Dueholm M.S."/>
            <person name="Nielsen P.H."/>
            <person name="Albertsen M."/>
        </authorList>
    </citation>
    <scope>NUCLEOTIDE SEQUENCE [LARGE SCALE GENOMIC DNA]</scope>
    <source>
        <strain evidence="3">Lyne_18-Q3-R50-59_MAXAC.006</strain>
    </source>
</reference>
<comment type="caution">
    <text evidence="3">The sequence shown here is derived from an EMBL/GenBank/DDBJ whole genome shotgun (WGS) entry which is preliminary data.</text>
</comment>
<comment type="function">
    <text evidence="2">Antitoxin component of a type II toxin-antitoxin (TA) system.</text>
</comment>
<dbReference type="AlphaFoldDB" id="A0A936NG15"/>
<evidence type="ECO:0000313" key="3">
    <source>
        <dbReference type="EMBL" id="MBK9298718.1"/>
    </source>
</evidence>
<name>A0A936NG15_9ACTN</name>
<dbReference type="NCBIfam" id="TIGR01552">
    <property type="entry name" value="phd_fam"/>
    <property type="match status" value="1"/>
</dbReference>
<dbReference type="PANTHER" id="PTHR35377">
    <property type="entry name" value="ANTITOXIN VAPB49-RELATED-RELATED"/>
    <property type="match status" value="1"/>
</dbReference>
<evidence type="ECO:0000313" key="4">
    <source>
        <dbReference type="Proteomes" id="UP000727993"/>
    </source>
</evidence>
<gene>
    <name evidence="3" type="ORF">IPN02_18200</name>
</gene>
<evidence type="ECO:0000256" key="2">
    <source>
        <dbReference type="RuleBase" id="RU362080"/>
    </source>
</evidence>
<dbReference type="GO" id="GO:0097351">
    <property type="term" value="F:toxin sequestering activity"/>
    <property type="evidence" value="ECO:0007669"/>
    <property type="project" value="TreeGrafter"/>
</dbReference>
<dbReference type="PANTHER" id="PTHR35377:SF5">
    <property type="entry name" value="ANTITOXIN VAPB46"/>
    <property type="match status" value="1"/>
</dbReference>
<dbReference type="InterPro" id="IPR036165">
    <property type="entry name" value="YefM-like_sf"/>
</dbReference>